<accession>A0A0S4N1L8</accession>
<dbReference type="Proteomes" id="UP000182200">
    <property type="component" value="Unassembled WGS sequence"/>
</dbReference>
<name>A0A0P1LIQ2_9BACT</name>
<keyword evidence="4" id="KW-1185">Reference proteome</keyword>
<accession>A0A0P1LN32</accession>
<dbReference type="InterPro" id="IPR046495">
    <property type="entry name" value="DUF6588"/>
</dbReference>
<reference evidence="2" key="2">
    <citation type="submission" date="2015-11" db="EMBL/GenBank/DDBJ databases">
        <authorList>
            <person name="Zhang Y."/>
            <person name="Guo Z."/>
        </authorList>
    </citation>
    <scope>NUCLEOTIDE SEQUENCE [LARGE SCALE GENOMIC DNA]</scope>
    <source>
        <strain evidence="2">JGI-4</strain>
    </source>
</reference>
<evidence type="ECO:0000313" key="2">
    <source>
        <dbReference type="EMBL" id="CUU05172.1"/>
    </source>
</evidence>
<accession>A0A0P1LJF7</accession>
<dbReference type="EMBL" id="FAOP01000005">
    <property type="protein sequence ID" value="CUU05172.1"/>
    <property type="molecule type" value="Genomic_DNA"/>
</dbReference>
<gene>
    <name evidence="2" type="ORF">JGI4_01180</name>
    <name evidence="1" type="ORF">JGI8_01326</name>
</gene>
<sequence length="296" mass="31785">MRWLTILIGVFLVSPIVAFSQVDKNLGSFPESAAKGYIQPLVDVMGANLNSGLYHTASMSKFLGFYVGVKGMAVFVPSSMKKFTAELGSDYNPSRVETATVFGDKDGGAKTKYGNFPDSVKLPGGIGLKLVPLAVPQVSLSTMNSELLVRFVPSIKINDDVGSVDLLGIGLGHSISQYIPMFPINVAIQGVYQQLKIGNYLKATALNVNVHASKSFVFFTLYGGVGYETFSADINYSYKPPIPIADIIKTISFSLKGKNNFRATAGFKLGFAIFDLNVDYSIGSVNVLSAGFGFSF</sequence>
<accession>A0A0P1LIQ2</accession>
<accession>A0A0P1MWB8</accession>
<evidence type="ECO:0000313" key="3">
    <source>
        <dbReference type="Proteomes" id="UP000182011"/>
    </source>
</evidence>
<accession>A0A0P1P5S2</accession>
<evidence type="ECO:0008006" key="5">
    <source>
        <dbReference type="Google" id="ProtNLM"/>
    </source>
</evidence>
<organism evidence="2 3">
    <name type="scientific">Candidatus Kryptonium thompsonii</name>
    <dbReference type="NCBI Taxonomy" id="1633631"/>
    <lineage>
        <taxon>Bacteria</taxon>
        <taxon>Pseudomonadati</taxon>
        <taxon>Candidatus Kryptoniota</taxon>
        <taxon>Candidatus Kryptonium</taxon>
    </lineage>
</organism>
<accession>A0A0P1M4F1</accession>
<reference evidence="3 4" key="1">
    <citation type="submission" date="2015-11" db="EMBL/GenBank/DDBJ databases">
        <authorList>
            <person name="Varghese N."/>
        </authorList>
    </citation>
    <scope>NUCLEOTIDE SEQUENCE [LARGE SCALE GENOMIC DNA]</scope>
    <source>
        <strain evidence="1 4">JGI-8</strain>
    </source>
</reference>
<dbReference type="Proteomes" id="UP000182011">
    <property type="component" value="Unassembled WGS sequence"/>
</dbReference>
<dbReference type="Pfam" id="PF20230">
    <property type="entry name" value="DUF6588"/>
    <property type="match status" value="1"/>
</dbReference>
<protein>
    <recommendedName>
        <fullName evidence="5">MetA-pathway of phenol degradation</fullName>
    </recommendedName>
</protein>
<evidence type="ECO:0000313" key="1">
    <source>
        <dbReference type="EMBL" id="CUS89574.1"/>
    </source>
</evidence>
<accession>A0A0P1LPR5</accession>
<dbReference type="OrthoDB" id="9775382at2"/>
<dbReference type="EMBL" id="CZVI01000018">
    <property type="protein sequence ID" value="CUS89574.1"/>
    <property type="molecule type" value="Genomic_DNA"/>
</dbReference>
<accession>A0A0N7MP98</accession>
<accession>A0A0P1LSI1</accession>
<dbReference type="STRING" id="1633631.GCA_001442925_01176"/>
<evidence type="ECO:0000313" key="4">
    <source>
        <dbReference type="Proteomes" id="UP000182200"/>
    </source>
</evidence>
<proteinExistence type="predicted"/>
<accession>A0A0P1M3D1</accession>
<dbReference type="RefSeq" id="WP_141653886.1">
    <property type="nucleotide sequence ID" value="NZ_CZVI01000018.1"/>
</dbReference>
<dbReference type="AlphaFoldDB" id="A0A0P1LIQ2"/>